<dbReference type="EC" id="2.7.13.3" evidence="2"/>
<dbReference type="GO" id="GO:0000155">
    <property type="term" value="F:phosphorelay sensor kinase activity"/>
    <property type="evidence" value="ECO:0007669"/>
    <property type="project" value="InterPro"/>
</dbReference>
<dbReference type="STRING" id="298654.FraEuI1c_5684"/>
<evidence type="ECO:0000256" key="3">
    <source>
        <dbReference type="ARBA" id="ARBA00022553"/>
    </source>
</evidence>
<dbReference type="PANTHER" id="PTHR24421:SF10">
    <property type="entry name" value="NITRATE_NITRITE SENSOR PROTEIN NARQ"/>
    <property type="match status" value="1"/>
</dbReference>
<keyword evidence="10" id="KW-0812">Transmembrane</keyword>
<dbReference type="Gene3D" id="1.20.5.1930">
    <property type="match status" value="1"/>
</dbReference>
<dbReference type="CDD" id="cd16917">
    <property type="entry name" value="HATPase_UhpB-NarQ-NarX-like"/>
    <property type="match status" value="1"/>
</dbReference>
<evidence type="ECO:0000313" key="12">
    <source>
        <dbReference type="EMBL" id="ADP83668.1"/>
    </source>
</evidence>
<feature type="transmembrane region" description="Helical" evidence="10">
    <location>
        <begin position="42"/>
        <end position="63"/>
    </location>
</feature>
<dbReference type="EMBL" id="CP002299">
    <property type="protein sequence ID" value="ADP83668.1"/>
    <property type="molecule type" value="Genomic_DNA"/>
</dbReference>
<organism evidence="12 13">
    <name type="scientific">Pseudofrankia inefficax (strain DSM 45817 / CECT 9037 / DDB 130130 / EuI1c)</name>
    <name type="common">Frankia inefficax</name>
    <dbReference type="NCBI Taxonomy" id="298654"/>
    <lineage>
        <taxon>Bacteria</taxon>
        <taxon>Bacillati</taxon>
        <taxon>Actinomycetota</taxon>
        <taxon>Actinomycetes</taxon>
        <taxon>Frankiales</taxon>
        <taxon>Frankiaceae</taxon>
        <taxon>Pseudofrankia</taxon>
    </lineage>
</organism>
<evidence type="ECO:0000313" key="13">
    <source>
        <dbReference type="Proteomes" id="UP000002484"/>
    </source>
</evidence>
<feature type="transmembrane region" description="Helical" evidence="10">
    <location>
        <begin position="98"/>
        <end position="122"/>
    </location>
</feature>
<accession>E3IUI3</accession>
<dbReference type="KEGG" id="fri:FraEuI1c_5684"/>
<feature type="region of interest" description="Disordered" evidence="9">
    <location>
        <begin position="568"/>
        <end position="587"/>
    </location>
</feature>
<keyword evidence="4" id="KW-0808">Transferase</keyword>
<keyword evidence="7" id="KW-0067">ATP-binding</keyword>
<feature type="transmembrane region" description="Helical" evidence="10">
    <location>
        <begin position="215"/>
        <end position="236"/>
    </location>
</feature>
<dbReference type="GO" id="GO:0005524">
    <property type="term" value="F:ATP binding"/>
    <property type="evidence" value="ECO:0007669"/>
    <property type="project" value="UniProtKB-KW"/>
</dbReference>
<keyword evidence="5" id="KW-0547">Nucleotide-binding</keyword>
<evidence type="ECO:0000256" key="6">
    <source>
        <dbReference type="ARBA" id="ARBA00022777"/>
    </source>
</evidence>
<dbReference type="InParanoid" id="E3IUI3"/>
<feature type="compositionally biased region" description="Polar residues" evidence="9">
    <location>
        <begin position="569"/>
        <end position="579"/>
    </location>
</feature>
<keyword evidence="10" id="KW-1133">Transmembrane helix</keyword>
<gene>
    <name evidence="12" type="ordered locus">FraEuI1c_5684</name>
</gene>
<dbReference type="GO" id="GO:0046983">
    <property type="term" value="F:protein dimerization activity"/>
    <property type="evidence" value="ECO:0007669"/>
    <property type="project" value="InterPro"/>
</dbReference>
<evidence type="ECO:0000256" key="5">
    <source>
        <dbReference type="ARBA" id="ARBA00022741"/>
    </source>
</evidence>
<dbReference type="Pfam" id="PF07730">
    <property type="entry name" value="HisKA_3"/>
    <property type="match status" value="1"/>
</dbReference>
<evidence type="ECO:0000256" key="4">
    <source>
        <dbReference type="ARBA" id="ARBA00022679"/>
    </source>
</evidence>
<dbReference type="Gene3D" id="3.30.565.10">
    <property type="entry name" value="Histidine kinase-like ATPase, C-terminal domain"/>
    <property type="match status" value="1"/>
</dbReference>
<feature type="transmembrane region" description="Helical" evidence="10">
    <location>
        <begin position="248"/>
        <end position="270"/>
    </location>
</feature>
<evidence type="ECO:0000259" key="11">
    <source>
        <dbReference type="Pfam" id="PF07730"/>
    </source>
</evidence>
<dbReference type="GO" id="GO:0016020">
    <property type="term" value="C:membrane"/>
    <property type="evidence" value="ECO:0007669"/>
    <property type="project" value="InterPro"/>
</dbReference>
<feature type="domain" description="Signal transduction histidine kinase subgroup 3 dimerisation and phosphoacceptor" evidence="11">
    <location>
        <begin position="400"/>
        <end position="465"/>
    </location>
</feature>
<evidence type="ECO:0000256" key="7">
    <source>
        <dbReference type="ARBA" id="ARBA00022840"/>
    </source>
</evidence>
<dbReference type="InterPro" id="IPR036890">
    <property type="entry name" value="HATPase_C_sf"/>
</dbReference>
<feature type="transmembrane region" description="Helical" evidence="10">
    <location>
        <begin position="187"/>
        <end position="203"/>
    </location>
</feature>
<evidence type="ECO:0000256" key="9">
    <source>
        <dbReference type="SAM" id="MobiDB-lite"/>
    </source>
</evidence>
<comment type="catalytic activity">
    <reaction evidence="1">
        <text>ATP + protein L-histidine = ADP + protein N-phospho-L-histidine.</text>
        <dbReference type="EC" id="2.7.13.3"/>
    </reaction>
</comment>
<dbReference type="Proteomes" id="UP000002484">
    <property type="component" value="Chromosome"/>
</dbReference>
<dbReference type="InterPro" id="IPR050482">
    <property type="entry name" value="Sensor_HK_TwoCompSys"/>
</dbReference>
<feature type="transmembrane region" description="Helical" evidence="10">
    <location>
        <begin position="134"/>
        <end position="153"/>
    </location>
</feature>
<dbReference type="HOGENOM" id="CLU_021898_2_0_11"/>
<evidence type="ECO:0000256" key="8">
    <source>
        <dbReference type="ARBA" id="ARBA00023012"/>
    </source>
</evidence>
<evidence type="ECO:0000256" key="10">
    <source>
        <dbReference type="SAM" id="Phobius"/>
    </source>
</evidence>
<evidence type="ECO:0000256" key="2">
    <source>
        <dbReference type="ARBA" id="ARBA00012438"/>
    </source>
</evidence>
<reference evidence="12 13" key="1">
    <citation type="submission" date="2010-10" db="EMBL/GenBank/DDBJ databases">
        <title>Complete sequence of Frankia sp. EuI1c.</title>
        <authorList>
            <consortium name="US DOE Joint Genome Institute"/>
            <person name="Lucas S."/>
            <person name="Copeland A."/>
            <person name="Lapidus A."/>
            <person name="Cheng J.-F."/>
            <person name="Bruce D."/>
            <person name="Goodwin L."/>
            <person name="Pitluck S."/>
            <person name="Chertkov O."/>
            <person name="Detter J.C."/>
            <person name="Han C."/>
            <person name="Tapia R."/>
            <person name="Land M."/>
            <person name="Hauser L."/>
            <person name="Jeffries C."/>
            <person name="Kyrpides N."/>
            <person name="Ivanova N."/>
            <person name="Mikhailova N."/>
            <person name="Beauchemin N."/>
            <person name="Sen A."/>
            <person name="Sur S.A."/>
            <person name="Gtari M."/>
            <person name="Wall L."/>
            <person name="Tisa L."/>
            <person name="Woyke T."/>
        </authorList>
    </citation>
    <scope>NUCLEOTIDE SEQUENCE [LARGE SCALE GENOMIC DNA]</scope>
    <source>
        <strain evidence="13">DSM 45817 / CECT 9037 / EuI1c</strain>
    </source>
</reference>
<name>E3IUI3_PSEI1</name>
<dbReference type="PANTHER" id="PTHR24421">
    <property type="entry name" value="NITRATE/NITRITE SENSOR PROTEIN NARX-RELATED"/>
    <property type="match status" value="1"/>
</dbReference>
<proteinExistence type="predicted"/>
<keyword evidence="6 12" id="KW-0418">Kinase</keyword>
<dbReference type="eggNOG" id="COG4585">
    <property type="taxonomic scope" value="Bacteria"/>
</dbReference>
<dbReference type="SUPFAM" id="SSF55874">
    <property type="entry name" value="ATPase domain of HSP90 chaperone/DNA topoisomerase II/histidine kinase"/>
    <property type="match status" value="1"/>
</dbReference>
<protein>
    <recommendedName>
        <fullName evidence="2">histidine kinase</fullName>
        <ecNumber evidence="2">2.7.13.3</ecNumber>
    </recommendedName>
</protein>
<dbReference type="AlphaFoldDB" id="E3IUI3"/>
<keyword evidence="13" id="KW-1185">Reference proteome</keyword>
<keyword evidence="8" id="KW-0902">Two-component regulatory system</keyword>
<evidence type="ECO:0000256" key="1">
    <source>
        <dbReference type="ARBA" id="ARBA00000085"/>
    </source>
</evidence>
<dbReference type="RefSeq" id="WP_013426786.1">
    <property type="nucleotide sequence ID" value="NC_014666.1"/>
</dbReference>
<keyword evidence="10" id="KW-0472">Membrane</keyword>
<dbReference type="InterPro" id="IPR011712">
    <property type="entry name" value="Sig_transdc_His_kin_sub3_dim/P"/>
</dbReference>
<sequence>MVGRARQAPSAAVLAAHSVVLAAVVAGDVWLGFGYGTMGPGVAASGIGTGLWFAVAGLVLWRIRPGSRTGVWLVALSYFALIKTPHDVRPPVTFPGYSVFTVVGAGLYLVPIAIAAQLLLSYPSGRLSPGADRAAVVAAFCLAAVAGPVLLVTRTVDHATCTFWCYDSPIQLFSSRRLYLDLENANLAAWLVIAVVVVALLVRRAARAAPRLRRTLVGTFAGFAATIACFVGFEIAEDVARGSAVDNVLYYAYSWVAAAALVIPFFVGLVTDRLAFASVGSLVGRLAHVSAATVEAELRDALRDPSLRVVFPADGAVVDTAGAFYELPADGAQAVTALGEPPFALLVHDPTLTDRQELLDAAAGAARLALDNARLHAEVRHQLAEVRASRQRLAAAADDERRRLERDLHDGAQQRLLGLGLTVAVLRGQLGDGPARALVEELDEQVRGAIHELRDVAHGIRPAVLDEQGLAPALAALARRCAAPVTLDVRVDGRLDPVLEATAYYVVAEALQNVSRHAAGAQVAVAAVRADGRLVVEVADDGPGGASASAGTGLRGLADRVAAAGGGLTITSPRGSGTQLRAELPCA</sequence>
<keyword evidence="3" id="KW-0597">Phosphoprotein</keyword>